<evidence type="ECO:0000256" key="4">
    <source>
        <dbReference type="ARBA" id="ARBA00012709"/>
    </source>
</evidence>
<keyword evidence="13 16" id="KW-0440">LIM domain</keyword>
<feature type="compositionally biased region" description="Basic and acidic residues" evidence="18">
    <location>
        <begin position="1510"/>
        <end position="1530"/>
    </location>
</feature>
<dbReference type="FunFam" id="3.50.50.60:FF:000004">
    <property type="entry name" value="protein-methionine sulfoxide oxidase MICAL2 isoform X1"/>
    <property type="match status" value="1"/>
</dbReference>
<evidence type="ECO:0000259" key="20">
    <source>
        <dbReference type="PROSITE" id="PS50023"/>
    </source>
</evidence>
<evidence type="ECO:0000256" key="12">
    <source>
        <dbReference type="ARBA" id="ARBA00023033"/>
    </source>
</evidence>
<dbReference type="KEGG" id="goe:100906040"/>
<keyword evidence="8" id="KW-0274">FAD</keyword>
<dbReference type="EC" id="1.14.13.225" evidence="4"/>
<feature type="compositionally biased region" description="Basic and acidic residues" evidence="18">
    <location>
        <begin position="1678"/>
        <end position="1691"/>
    </location>
</feature>
<feature type="compositionally biased region" description="Polar residues" evidence="18">
    <location>
        <begin position="2167"/>
        <end position="2180"/>
    </location>
</feature>
<dbReference type="RefSeq" id="XP_028968587.1">
    <property type="nucleotide sequence ID" value="XM_029112754.1"/>
</dbReference>
<feature type="region of interest" description="Disordered" evidence="18">
    <location>
        <begin position="1119"/>
        <end position="1145"/>
    </location>
</feature>
<feature type="domain" description="BMERB" evidence="21">
    <location>
        <begin position="2295"/>
        <end position="2442"/>
    </location>
</feature>
<keyword evidence="12" id="KW-0503">Monooxygenase</keyword>
<feature type="coiled-coil region" evidence="17">
    <location>
        <begin position="2419"/>
        <end position="2450"/>
    </location>
</feature>
<keyword evidence="7 16" id="KW-0479">Metal-binding</keyword>
<feature type="region of interest" description="Disordered" evidence="18">
    <location>
        <begin position="1233"/>
        <end position="1384"/>
    </location>
</feature>
<dbReference type="InterPro" id="IPR036872">
    <property type="entry name" value="CH_dom_sf"/>
</dbReference>
<feature type="compositionally biased region" description="Polar residues" evidence="18">
    <location>
        <begin position="953"/>
        <end position="972"/>
    </location>
</feature>
<feature type="compositionally biased region" description="Low complexity" evidence="18">
    <location>
        <begin position="2106"/>
        <end position="2128"/>
    </location>
</feature>
<dbReference type="InterPro" id="IPR001781">
    <property type="entry name" value="Znf_LIM"/>
</dbReference>
<dbReference type="GO" id="GO:0003779">
    <property type="term" value="F:actin binding"/>
    <property type="evidence" value="ECO:0007669"/>
    <property type="project" value="UniProtKB-KW"/>
</dbReference>
<gene>
    <name evidence="23" type="primary">LOC100906040</name>
</gene>
<evidence type="ECO:0000256" key="9">
    <source>
        <dbReference type="ARBA" id="ARBA00022833"/>
    </source>
</evidence>
<proteinExistence type="inferred from homology"/>
<feature type="region of interest" description="Disordered" evidence="18">
    <location>
        <begin position="1813"/>
        <end position="1834"/>
    </location>
</feature>
<evidence type="ECO:0000256" key="16">
    <source>
        <dbReference type="PROSITE-ProRule" id="PRU00125"/>
    </source>
</evidence>
<dbReference type="PROSITE" id="PS50021">
    <property type="entry name" value="CH"/>
    <property type="match status" value="1"/>
</dbReference>
<feature type="compositionally biased region" description="Low complexity" evidence="18">
    <location>
        <begin position="1585"/>
        <end position="1596"/>
    </location>
</feature>
<feature type="compositionally biased region" description="Acidic residues" evidence="18">
    <location>
        <begin position="1342"/>
        <end position="1354"/>
    </location>
</feature>
<organism evidence="22 23">
    <name type="scientific">Galendromus occidentalis</name>
    <name type="common">western predatory mite</name>
    <dbReference type="NCBI Taxonomy" id="34638"/>
    <lineage>
        <taxon>Eukaryota</taxon>
        <taxon>Metazoa</taxon>
        <taxon>Ecdysozoa</taxon>
        <taxon>Arthropoda</taxon>
        <taxon>Chelicerata</taxon>
        <taxon>Arachnida</taxon>
        <taxon>Acari</taxon>
        <taxon>Parasitiformes</taxon>
        <taxon>Mesostigmata</taxon>
        <taxon>Gamasina</taxon>
        <taxon>Phytoseioidea</taxon>
        <taxon>Phytoseiidae</taxon>
        <taxon>Typhlodrominae</taxon>
        <taxon>Galendromus</taxon>
    </lineage>
</organism>
<comment type="subcellular location">
    <subcellularLocation>
        <location evidence="2">Cytoplasm</location>
    </subcellularLocation>
</comment>
<evidence type="ECO:0000313" key="22">
    <source>
        <dbReference type="Proteomes" id="UP000694867"/>
    </source>
</evidence>
<evidence type="ECO:0000259" key="21">
    <source>
        <dbReference type="PROSITE" id="PS51848"/>
    </source>
</evidence>
<feature type="compositionally biased region" description="Polar residues" evidence="18">
    <location>
        <begin position="2079"/>
        <end position="2098"/>
    </location>
</feature>
<keyword evidence="22" id="KW-1185">Reference proteome</keyword>
<dbReference type="PROSITE" id="PS50023">
    <property type="entry name" value="LIM_DOMAIN_2"/>
    <property type="match status" value="1"/>
</dbReference>
<feature type="compositionally biased region" description="Basic and acidic residues" evidence="18">
    <location>
        <begin position="1470"/>
        <end position="1497"/>
    </location>
</feature>
<dbReference type="Proteomes" id="UP000694867">
    <property type="component" value="Unplaced"/>
</dbReference>
<evidence type="ECO:0000256" key="7">
    <source>
        <dbReference type="ARBA" id="ARBA00022723"/>
    </source>
</evidence>
<feature type="compositionally biased region" description="Polar residues" evidence="18">
    <location>
        <begin position="1355"/>
        <end position="1366"/>
    </location>
</feature>
<dbReference type="InterPro" id="IPR057494">
    <property type="entry name" value="Rossman_Mical"/>
</dbReference>
<feature type="region of interest" description="Disordered" evidence="18">
    <location>
        <begin position="1741"/>
        <end position="1782"/>
    </location>
</feature>
<comment type="cofactor">
    <cofactor evidence="1">
        <name>FAD</name>
        <dbReference type="ChEBI" id="CHEBI:57692"/>
    </cofactor>
</comment>
<sequence length="2463" mass="275007">MPVNRQTSPVGLGPNGESQPTGTPSGYISPKFDLFTSAGTFKHVLAYYRQMTDLLQLTAAPINQFYPKLKAKVDTWKARNLWAKLDKRAAQKEYQKGRACENTRVLIIGSGPVGLRTAIEAQLLGAKVVVIEKRDRFSRNNVLHLWPFVISDLRQLGAKKFFGKFCAGSIDHISIRQLQLILVKVCLLLGVEIHENVTFEGLVEPSEIDGVKTGWRAALSPSDHEASNYEFDFLVCADGKRNTIQGFARNEFRGKLAIGITANFINRQTQEENKVPEISGVTFIFNQKFFRDMQMATGIDLENIVYYKDDTHYFVMTAKKQSLIERRVIINDYPDVANLLKPENVNNSALLDYATDAARFATKNQLPNLEFAVNHFGRPDVAMFDFTSMFASENASRMVERQGKKLLLCLVGDSLLEPFWPTGSGCARGFLSALDTAWMMKAWESQPPVKVIAERESIYRLLNQTKPENISKDFNHYTINPATRYMNLGEAKVLPGEVTHLCDMETMTFEIPDTEMQMTSMARKRIRNRSIVNPDSLQLWCERQVYQYDIRVDDMTSCWRDGRALTAILHRYRPELIGHPNEINPLDVAANCQRVFDLFEKEYGIPPVMTGADMDASEVPDKLTMVSYLTQVYEIFRGAIPRTGRPVYKFADLLEEHENSRPVAPRPNLRAAVEEYRGSRALRDSRSKSVYDEPNLATNESYTPEAAKRSKLTERAHRLRAHLEASTRGHGGCRSDIASPQLERVVDTMDKRAFSARKERIQEQFKLDSTGQKPVSEQPGHSQVNTRKSLAAGQRPTIRELQQQLFLEDKPKKDRPPGHYVGKIGKDDWNVRRLEERLKEREKGTKIEKKKVEKPQVFEELFRDKRSQMEGRLRGEAPERAKYGVIDEKLQRVERQLKDGGVIMDAGERGRNKVAELKTMLDVKAQQNRPAHRLNPPKVNKYLRKDYSKELDTSGSSSTTSYEDLPGSSSGGSCELETASFRTKTPPIEAGPNIDADARERTQSPPPQESSDLCYFCGQRVYLIDRLSAEGHFFHRSCLRCEYCNENLRIGSYAYDSSGVCKGKFFCVAHFRMERPSERWSQMMRRKEAFLQEEPRPAQILPKKEELPTLKREEIPKSSTPIRMTPDHTLRPGISSSLIDINRDRTPERAEFENLGDASELDQDDLLNSELEEEELTQRNLGATEVQTDDDLENISTDEDEDEMMVQVAVKVGEDEQLHRSLTADATRHLAETWSKKHNQSCCDSSETTDDESSTEKDDGATTDDVDSDYEYASDSHPSQAGASQSLKGDTDSKSTGTHDEISDGTEGDYSTIRRKKPAGVPKVSPLIIDSSKKLRDSDCQERDEEDAEDEGNSTEDLLTLSITDSSGEEEGPYDEDPKSPQEVPAIVVNEEIAPQKSGDELWGEHGIREVLSLTGFSAEGTSAPERASFAGALLTPSDMQSPPDDGSSPGAAFSASLTEVTEFGAELSSDLREDSDPKENISRRSNESKESKDSHRSNPRVPPRASCDQIKDSQSEPSDRKHPCARVDKMEDETSESSVTNTLDASPACERLKPFGRPNSLLRSESDAHMTSVNEDKVSSPVTPNSAPSASIASPDNESISRLDDDFPVVKMTNDGTMAPVATLETSDEEDLTVSEWAKEGSEHLSTVEDLNMQQRFQPLSGMPKLKKGYTFHLSGSRRDRSENEEKDRTPTNSMDELNVNSTTLPKKPPVQQTLHAGDTQQKNNINFLDNYRTLPFKTHSSLLGNPLERSSSANRIDEAAKKAAEKKSPPPKFSGYGGSFAEKVRRPTESDSIYLKSLNIKLKKVDFPSIRSANSSQKGSQDDLLSDEESDSVFRRPAELQKSATSPSVLDHNKNLHASLSTAKSIRNDDLGPRSPGRISQQSQVLARDPVAALTQLKAANEASVYENVHNLPYFDDRASLASFKIDTNNPPMDSGGFVTPNCDHYSNRGQPTKDAWRYRTGSVSSVCSVDRERARQEARERAKLKSDAELGISPPSAYLRRHTGRLGSEDGNWETQPRGAHPRPQSEYIERTPDPDLVPVFRASSQKPVIDSSRKPAPKSSRTPAIASAKKRLFSSGENSPPKTAAPQSRPSSAGNKAKNALFSLLNFGSKNSSGGSSGASPDGKANGGDTKPTTSSQGQQKTGLSKSPSSKTMLSSKLKILSPKTSKSPRGSVTSVDSRDAVDGRRMKKNVSLDSLKSSGTSPSAANATNSTRGTANASKASSEFSVDLSAMSGSIHEMRLGSMGMSTLISGTDLLCESDDNEPFPDVQDILSDKRVEADKAEKFQQRVYKQQELKRIRIAQEVQRKLEEIEVARAGIEARGVDVEKELRRCAVAAEKEALSQELFQLMRQKNKLNRQEQELLIRAKDLELENRHAKLQKEMRDRMAMEDSKKSPKDVEDERVILREMLEILEKRDKLVVLLDQLELKQQREEREIENRMRAAQQKGVPIVNTISASNV</sequence>
<dbReference type="SUPFAM" id="SSF51905">
    <property type="entry name" value="FAD/NAD(P)-binding domain"/>
    <property type="match status" value="1"/>
</dbReference>
<comment type="similarity">
    <text evidence="3">Belongs to the Mical family.</text>
</comment>
<evidence type="ECO:0000313" key="23">
    <source>
        <dbReference type="RefSeq" id="XP_028968587.1"/>
    </source>
</evidence>
<dbReference type="InterPro" id="IPR022735">
    <property type="entry name" value="bMERB_dom"/>
</dbReference>
<feature type="region of interest" description="Disordered" evidence="18">
    <location>
        <begin position="764"/>
        <end position="795"/>
    </location>
</feature>
<dbReference type="Gene3D" id="3.50.50.60">
    <property type="entry name" value="FAD/NAD(P)-binding domain"/>
    <property type="match status" value="1"/>
</dbReference>
<feature type="region of interest" description="Disordered" evidence="18">
    <location>
        <begin position="1663"/>
        <end position="1723"/>
    </location>
</feature>
<evidence type="ECO:0000256" key="14">
    <source>
        <dbReference type="ARBA" id="ARBA00023203"/>
    </source>
</evidence>
<dbReference type="SMART" id="SM00132">
    <property type="entry name" value="LIM"/>
    <property type="match status" value="1"/>
</dbReference>
<dbReference type="InterPro" id="IPR001715">
    <property type="entry name" value="CH_dom"/>
</dbReference>
<dbReference type="Pfam" id="PF12130">
    <property type="entry name" value="bMERB_dom"/>
    <property type="match status" value="1"/>
</dbReference>
<dbReference type="SUPFAM" id="SSF57716">
    <property type="entry name" value="Glucocorticoid receptor-like (DNA-binding domain)"/>
    <property type="match status" value="1"/>
</dbReference>
<feature type="region of interest" description="Disordered" evidence="18">
    <location>
        <begin position="682"/>
        <end position="711"/>
    </location>
</feature>
<keyword evidence="9 16" id="KW-0862">Zinc</keyword>
<dbReference type="PRINTS" id="PR00420">
    <property type="entry name" value="RNGMNOXGNASE"/>
</dbReference>
<feature type="compositionally biased region" description="Basic and acidic residues" evidence="18">
    <location>
        <begin position="682"/>
        <end position="691"/>
    </location>
</feature>
<evidence type="ECO:0000256" key="10">
    <source>
        <dbReference type="ARBA" id="ARBA00022857"/>
    </source>
</evidence>
<protein>
    <recommendedName>
        <fullName evidence="4">F-actin monooxygenase</fullName>
        <ecNumber evidence="4">1.14.13.225</ecNumber>
    </recommendedName>
</protein>
<feature type="domain" description="Calponin-homology (CH)" evidence="19">
    <location>
        <begin position="531"/>
        <end position="634"/>
    </location>
</feature>
<evidence type="ECO:0000256" key="11">
    <source>
        <dbReference type="ARBA" id="ARBA00023002"/>
    </source>
</evidence>
<feature type="compositionally biased region" description="Polar residues" evidence="18">
    <location>
        <begin position="2135"/>
        <end position="2147"/>
    </location>
</feature>
<evidence type="ECO:0000256" key="6">
    <source>
        <dbReference type="ARBA" id="ARBA00022630"/>
    </source>
</evidence>
<dbReference type="GO" id="GO:0005737">
    <property type="term" value="C:cytoplasm"/>
    <property type="evidence" value="ECO:0007669"/>
    <property type="project" value="UniProtKB-SubCell"/>
</dbReference>
<evidence type="ECO:0000256" key="5">
    <source>
        <dbReference type="ARBA" id="ARBA00022490"/>
    </source>
</evidence>
<feature type="region of interest" description="Disordered" evidence="18">
    <location>
        <begin position="923"/>
        <end position="1010"/>
    </location>
</feature>
<dbReference type="Gene3D" id="2.10.110.10">
    <property type="entry name" value="Cysteine Rich Protein"/>
    <property type="match status" value="1"/>
</dbReference>
<feature type="compositionally biased region" description="Basic and acidic residues" evidence="18">
    <location>
        <begin position="1565"/>
        <end position="1579"/>
    </location>
</feature>
<name>A0AAJ7SH48_9ACAR</name>
<accession>A0AAJ7SH48</accession>
<feature type="coiled-coil region" evidence="17">
    <location>
        <begin position="2305"/>
        <end position="2383"/>
    </location>
</feature>
<evidence type="ECO:0000256" key="2">
    <source>
        <dbReference type="ARBA" id="ARBA00004496"/>
    </source>
</evidence>
<dbReference type="GO" id="GO:0046872">
    <property type="term" value="F:metal ion binding"/>
    <property type="evidence" value="ECO:0007669"/>
    <property type="project" value="UniProtKB-KW"/>
</dbReference>
<evidence type="ECO:0000259" key="19">
    <source>
        <dbReference type="PROSITE" id="PS50021"/>
    </source>
</evidence>
<feature type="compositionally biased region" description="Polar residues" evidence="18">
    <location>
        <begin position="1741"/>
        <end position="1756"/>
    </location>
</feature>
<keyword evidence="6" id="KW-0285">Flavoprotein</keyword>
<dbReference type="GeneID" id="100906040"/>
<evidence type="ECO:0000256" key="3">
    <source>
        <dbReference type="ARBA" id="ARBA00008223"/>
    </source>
</evidence>
<feature type="compositionally biased region" description="Acidic residues" evidence="18">
    <location>
        <begin position="1261"/>
        <end position="1272"/>
    </location>
</feature>
<dbReference type="PROSITE" id="PS51848">
    <property type="entry name" value="BMERB"/>
    <property type="match status" value="1"/>
</dbReference>
<dbReference type="SMART" id="SM01203">
    <property type="entry name" value="DUF3585"/>
    <property type="match status" value="1"/>
</dbReference>
<evidence type="ECO:0000256" key="13">
    <source>
        <dbReference type="ARBA" id="ARBA00023038"/>
    </source>
</evidence>
<feature type="compositionally biased region" description="Polar residues" evidence="18">
    <location>
        <begin position="767"/>
        <end position="788"/>
    </location>
</feature>
<dbReference type="GO" id="GO:0120501">
    <property type="term" value="F:F-actin monooxygenase activity"/>
    <property type="evidence" value="ECO:0007669"/>
    <property type="project" value="UniProtKB-EC"/>
</dbReference>
<evidence type="ECO:0000256" key="1">
    <source>
        <dbReference type="ARBA" id="ARBA00001974"/>
    </source>
</evidence>
<dbReference type="SUPFAM" id="SSF47576">
    <property type="entry name" value="Calponin-homology domain, CH-domain"/>
    <property type="match status" value="1"/>
</dbReference>
<feature type="region of interest" description="Disordered" evidence="18">
    <location>
        <begin position="1423"/>
        <end position="1603"/>
    </location>
</feature>
<keyword evidence="14" id="KW-0009">Actin-binding</keyword>
<feature type="compositionally biased region" description="Polar residues" evidence="18">
    <location>
        <begin position="2196"/>
        <end position="2228"/>
    </location>
</feature>
<dbReference type="PROSITE" id="PS00478">
    <property type="entry name" value="LIM_DOMAIN_1"/>
    <property type="match status" value="1"/>
</dbReference>
<feature type="region of interest" description="Disordered" evidence="18">
    <location>
        <begin position="1862"/>
        <end position="1887"/>
    </location>
</feature>
<feature type="domain" description="LIM zinc-binding" evidence="20">
    <location>
        <begin position="1012"/>
        <end position="1077"/>
    </location>
</feature>
<dbReference type="CTD" id="41225"/>
<dbReference type="SMART" id="SM00033">
    <property type="entry name" value="CH"/>
    <property type="match status" value="1"/>
</dbReference>
<feature type="compositionally biased region" description="Polar residues" evidence="18">
    <location>
        <begin position="1692"/>
        <end position="1723"/>
    </location>
</feature>
<feature type="compositionally biased region" description="Basic and acidic residues" evidence="18">
    <location>
        <begin position="1981"/>
        <end position="1991"/>
    </location>
</feature>
<keyword evidence="5" id="KW-0963">Cytoplasm</keyword>
<feature type="compositionally biased region" description="Basic and acidic residues" evidence="18">
    <location>
        <begin position="943"/>
        <end position="952"/>
    </location>
</feature>
<feature type="compositionally biased region" description="Polar residues" evidence="18">
    <location>
        <begin position="1276"/>
        <end position="1288"/>
    </location>
</feature>
<feature type="compositionally biased region" description="Basic and acidic residues" evidence="18">
    <location>
        <begin position="1331"/>
        <end position="1341"/>
    </location>
</feature>
<dbReference type="Gene3D" id="1.10.418.10">
    <property type="entry name" value="Calponin-like domain"/>
    <property type="match status" value="1"/>
</dbReference>
<evidence type="ECO:0000256" key="17">
    <source>
        <dbReference type="SAM" id="Coils"/>
    </source>
</evidence>
<dbReference type="Pfam" id="PF25413">
    <property type="entry name" value="Rossman_Mical"/>
    <property type="match status" value="1"/>
</dbReference>
<feature type="compositionally biased region" description="Low complexity" evidence="18">
    <location>
        <begin position="2148"/>
        <end position="2166"/>
    </location>
</feature>
<feature type="compositionally biased region" description="Basic and acidic residues" evidence="18">
    <location>
        <begin position="1757"/>
        <end position="1770"/>
    </location>
</feature>
<feature type="region of interest" description="Disordered" evidence="18">
    <location>
        <begin position="1981"/>
        <end position="2228"/>
    </location>
</feature>
<evidence type="ECO:0000256" key="8">
    <source>
        <dbReference type="ARBA" id="ARBA00022827"/>
    </source>
</evidence>
<dbReference type="PANTHER" id="PTHR23167">
    <property type="entry name" value="CALPONIN HOMOLOGY DOMAIN-CONTAINING PROTEIN DDB_G0272472-RELATED"/>
    <property type="match status" value="1"/>
</dbReference>
<dbReference type="Pfam" id="PF00307">
    <property type="entry name" value="CH"/>
    <property type="match status" value="1"/>
</dbReference>
<evidence type="ECO:0000256" key="15">
    <source>
        <dbReference type="ARBA" id="ARBA00049522"/>
    </source>
</evidence>
<dbReference type="PANTHER" id="PTHR23167:SF54">
    <property type="entry name" value="[F-ACTIN]-MONOOXYGENASE MICAL"/>
    <property type="match status" value="1"/>
</dbReference>
<comment type="catalytic activity">
    <reaction evidence="15">
        <text>L-methionyl-[F-actin] + NADPH + O2 + H(+) = L-methionyl-(R)-S-oxide-[F-actin] + NADP(+) + H2O</text>
        <dbReference type="Rhea" id="RHEA:51308"/>
        <dbReference type="Rhea" id="RHEA-COMP:12953"/>
        <dbReference type="Rhea" id="RHEA-COMP:12956"/>
        <dbReference type="ChEBI" id="CHEBI:15377"/>
        <dbReference type="ChEBI" id="CHEBI:15378"/>
        <dbReference type="ChEBI" id="CHEBI:15379"/>
        <dbReference type="ChEBI" id="CHEBI:16044"/>
        <dbReference type="ChEBI" id="CHEBI:45764"/>
        <dbReference type="ChEBI" id="CHEBI:57783"/>
        <dbReference type="ChEBI" id="CHEBI:58349"/>
        <dbReference type="EC" id="1.14.13.225"/>
    </reaction>
</comment>
<keyword evidence="11" id="KW-0560">Oxidoreductase</keyword>
<evidence type="ECO:0000256" key="18">
    <source>
        <dbReference type="SAM" id="MobiDB-lite"/>
    </source>
</evidence>
<feature type="compositionally biased region" description="Basic and acidic residues" evidence="18">
    <location>
        <begin position="1289"/>
        <end position="1302"/>
    </location>
</feature>
<keyword evidence="17" id="KW-0175">Coiled coil</keyword>
<reference evidence="23" key="1">
    <citation type="submission" date="2025-08" db="UniProtKB">
        <authorList>
            <consortium name="RefSeq"/>
        </authorList>
    </citation>
    <scope>IDENTIFICATION</scope>
</reference>
<dbReference type="InterPro" id="IPR050540">
    <property type="entry name" value="F-actin_Monoox_Mical"/>
</dbReference>
<dbReference type="InterPro" id="IPR036188">
    <property type="entry name" value="FAD/NAD-bd_sf"/>
</dbReference>
<feature type="region of interest" description="Disordered" evidence="18">
    <location>
        <begin position="1"/>
        <end position="23"/>
    </location>
</feature>
<keyword evidence="10" id="KW-0521">NADP</keyword>